<dbReference type="InterPro" id="IPR025286">
    <property type="entry name" value="MOFRL_assoc_dom"/>
</dbReference>
<dbReference type="Pfam" id="PF05161">
    <property type="entry name" value="MOFRL"/>
    <property type="match status" value="1"/>
</dbReference>
<dbReference type="GO" id="GO:0005737">
    <property type="term" value="C:cytoplasm"/>
    <property type="evidence" value="ECO:0007669"/>
    <property type="project" value="TreeGrafter"/>
</dbReference>
<reference evidence="3" key="1">
    <citation type="journal article" date="2023" name="Front. Microbiol.">
        <title>Genomic-based phylogenetic and metabolic analyses of the genus Natronomonas, and description of Natronomonas aquatica sp. nov.</title>
        <authorList>
            <person name="Garcia-Roldan A."/>
            <person name="Duran-Viseras A."/>
            <person name="de la Haba R.R."/>
            <person name="Corral P."/>
            <person name="Sanchez-Porro C."/>
            <person name="Ventosa A."/>
        </authorList>
    </citation>
    <scope>NUCLEOTIDE SEQUENCE</scope>
    <source>
        <strain evidence="3">F2-12</strain>
    </source>
</reference>
<dbReference type="AlphaFoldDB" id="A0A9R1D6I1"/>
<feature type="domain" description="MOFRL-associated" evidence="2">
    <location>
        <begin position="29"/>
        <end position="261"/>
    </location>
</feature>
<feature type="domain" description="MOFRL" evidence="1">
    <location>
        <begin position="338"/>
        <end position="442"/>
    </location>
</feature>
<dbReference type="PANTHER" id="PTHR12227">
    <property type="entry name" value="GLYCERATE KINASE"/>
    <property type="match status" value="1"/>
</dbReference>
<dbReference type="InterPro" id="IPR007835">
    <property type="entry name" value="MOFRL"/>
</dbReference>
<comment type="caution">
    <text evidence="3">The sequence shown here is derived from an EMBL/GenBank/DDBJ whole genome shotgun (WGS) entry which is preliminary data.</text>
</comment>
<dbReference type="Proteomes" id="UP001139494">
    <property type="component" value="Unassembled WGS sequence"/>
</dbReference>
<dbReference type="InterPro" id="IPR038614">
    <property type="entry name" value="GK_N_sf"/>
</dbReference>
<accession>A0A9R1D6I1</accession>
<dbReference type="SUPFAM" id="SSF82544">
    <property type="entry name" value="GckA/TtuD-like"/>
    <property type="match status" value="1"/>
</dbReference>
<sequence length="453" mass="47274">MSSGDRDRFVQNSARLLGHGDRAGRRVVLDILEDTLEALRPARLIDDTVSLEGDDLSIDGTDYDLDGFESRYLLAAGKGATAFARPLSESLEDRLTDGIAVDKRDQTSEIAGVDVLEADHPIPSTESERAGEAVLSMADTAGTDDLVLVVVTGGASALLSTPPPGVTVAEQATVTETLLRAGAPIEDINAVRKHVSRIKGGRLTERLRPATVVTLVVIDEVAGEPWGPTVPDRTTPSDAIAALKRHGCWNEAPRAVREHLRDGDRRGTPASFHEPAAVAVLADGADACDAAKESARSRGLEAAILSTSIEGESRTVGRTISSIAAEIAEAGRPFEPPCVLVSGGETTVTVPDDAGTGGPNQEFALACADRIDGLAVTVVAVDTDGTDGPTERAGGIVDGDTARRAADAGVDIDAALRAHDTTTALAEIGDDVYTRPGTNVNDLRLVYVADRSE</sequence>
<dbReference type="GO" id="GO:0008887">
    <property type="term" value="F:glycerate kinase activity"/>
    <property type="evidence" value="ECO:0007669"/>
    <property type="project" value="InterPro"/>
</dbReference>
<protein>
    <submittedName>
        <fullName evidence="3">DUF4147 domain-containing protein</fullName>
    </submittedName>
</protein>
<evidence type="ECO:0000259" key="2">
    <source>
        <dbReference type="Pfam" id="PF13660"/>
    </source>
</evidence>
<evidence type="ECO:0000313" key="3">
    <source>
        <dbReference type="EMBL" id="MCQ4332065.1"/>
    </source>
</evidence>
<dbReference type="Gene3D" id="3.40.1480.10">
    <property type="entry name" value="MOFRL domain"/>
    <property type="match status" value="1"/>
</dbReference>
<dbReference type="InterPro" id="IPR039760">
    <property type="entry name" value="MOFRL_protein"/>
</dbReference>
<dbReference type="Gene3D" id="3.40.50.10180">
    <property type="entry name" value="Glycerate kinase, MOFRL-like N-terminal domain"/>
    <property type="match status" value="1"/>
</dbReference>
<dbReference type="Pfam" id="PF13660">
    <property type="entry name" value="DUF4147"/>
    <property type="match status" value="1"/>
</dbReference>
<proteinExistence type="predicted"/>
<dbReference type="RefSeq" id="WP_256027983.1">
    <property type="nucleotide sequence ID" value="NZ_JAHLKM010000001.1"/>
</dbReference>
<dbReference type="EMBL" id="JAHLKM010000001">
    <property type="protein sequence ID" value="MCQ4332065.1"/>
    <property type="molecule type" value="Genomic_DNA"/>
</dbReference>
<gene>
    <name evidence="3" type="ORF">KM295_00910</name>
</gene>
<name>A0A9R1D6I1_9EURY</name>
<evidence type="ECO:0000259" key="1">
    <source>
        <dbReference type="Pfam" id="PF05161"/>
    </source>
</evidence>
<dbReference type="PANTHER" id="PTHR12227:SF0">
    <property type="entry name" value="GLYCERATE KINASE"/>
    <property type="match status" value="1"/>
</dbReference>
<organism evidence="3 4">
    <name type="scientific">Natronomonas aquatica</name>
    <dbReference type="NCBI Taxonomy" id="2841590"/>
    <lineage>
        <taxon>Archaea</taxon>
        <taxon>Methanobacteriati</taxon>
        <taxon>Methanobacteriota</taxon>
        <taxon>Stenosarchaea group</taxon>
        <taxon>Halobacteria</taxon>
        <taxon>Halobacteriales</taxon>
        <taxon>Natronomonadaceae</taxon>
        <taxon>Natronomonas</taxon>
    </lineage>
</organism>
<keyword evidence="4" id="KW-1185">Reference proteome</keyword>
<evidence type="ECO:0000313" key="4">
    <source>
        <dbReference type="Proteomes" id="UP001139494"/>
    </source>
</evidence>
<dbReference type="InterPro" id="IPR037035">
    <property type="entry name" value="GK-like_C_sf"/>
</dbReference>